<comment type="caution">
    <text evidence="2">The sequence shown here is derived from an EMBL/GenBank/DDBJ whole genome shotgun (WGS) entry which is preliminary data.</text>
</comment>
<dbReference type="InterPro" id="IPR030395">
    <property type="entry name" value="GP_PDE_dom"/>
</dbReference>
<feature type="domain" description="GP-PDE" evidence="1">
    <location>
        <begin position="6"/>
        <end position="230"/>
    </location>
</feature>
<dbReference type="PANTHER" id="PTHR46211">
    <property type="entry name" value="GLYCEROPHOSPHORYL DIESTER PHOSPHODIESTERASE"/>
    <property type="match status" value="1"/>
</dbReference>
<accession>A0ABW5KS60</accession>
<dbReference type="Gene3D" id="3.20.20.190">
    <property type="entry name" value="Phosphatidylinositol (PI) phosphodiesterase"/>
    <property type="match status" value="1"/>
</dbReference>
<evidence type="ECO:0000313" key="3">
    <source>
        <dbReference type="Proteomes" id="UP001597472"/>
    </source>
</evidence>
<proteinExistence type="predicted"/>
<dbReference type="Pfam" id="PF03009">
    <property type="entry name" value="GDPD"/>
    <property type="match status" value="1"/>
</dbReference>
<keyword evidence="3" id="KW-1185">Reference proteome</keyword>
<dbReference type="Proteomes" id="UP001597472">
    <property type="component" value="Unassembled WGS sequence"/>
</dbReference>
<dbReference type="InterPro" id="IPR017946">
    <property type="entry name" value="PLC-like_Pdiesterase_TIM-brl"/>
</dbReference>
<name>A0ABW5KS60_9FLAO</name>
<dbReference type="RefSeq" id="WP_376892183.1">
    <property type="nucleotide sequence ID" value="NZ_JBHULS010000002.1"/>
</dbReference>
<protein>
    <submittedName>
        <fullName evidence="2">Glycerophosphodiester phosphodiesterase</fullName>
    </submittedName>
</protein>
<organism evidence="2 3">
    <name type="scientific">Bizionia sediminis</name>
    <dbReference type="NCBI Taxonomy" id="1737064"/>
    <lineage>
        <taxon>Bacteria</taxon>
        <taxon>Pseudomonadati</taxon>
        <taxon>Bacteroidota</taxon>
        <taxon>Flavobacteriia</taxon>
        <taxon>Flavobacteriales</taxon>
        <taxon>Flavobacteriaceae</taxon>
        <taxon>Bizionia</taxon>
    </lineage>
</organism>
<dbReference type="PROSITE" id="PS51704">
    <property type="entry name" value="GP_PDE"/>
    <property type="match status" value="1"/>
</dbReference>
<evidence type="ECO:0000313" key="2">
    <source>
        <dbReference type="EMBL" id="MFD2551098.1"/>
    </source>
</evidence>
<dbReference type="EMBL" id="JBHULS010000002">
    <property type="protein sequence ID" value="MFD2551098.1"/>
    <property type="molecule type" value="Genomic_DNA"/>
</dbReference>
<gene>
    <name evidence="2" type="ORF">ACFSQP_04650</name>
</gene>
<dbReference type="SUPFAM" id="SSF51695">
    <property type="entry name" value="PLC-like phosphodiesterases"/>
    <property type="match status" value="1"/>
</dbReference>
<sequence>MTNKQTLIFGHRGAKGYAAENTLESISKALSLGVDGVEIDVHVCASGELVVCHDTTVNRTTNGTGTVASHSFKALKKLTVTGGYKIPSLNEVLELINNTCMLNIELKGANTALKTCQILAAHVANGGWDYTNFLVSSFNYNALETVYNNNKNIALAVLTDTCLNHAMMEARRLQSNIIHPYHTLLTAKNTALAQQNGFLINTWTVNNLETSLRLKQYGVNGIISDLPDKI</sequence>
<evidence type="ECO:0000259" key="1">
    <source>
        <dbReference type="PROSITE" id="PS51704"/>
    </source>
</evidence>
<reference evidence="3" key="1">
    <citation type="journal article" date="2019" name="Int. J. Syst. Evol. Microbiol.">
        <title>The Global Catalogue of Microorganisms (GCM) 10K type strain sequencing project: providing services to taxonomists for standard genome sequencing and annotation.</title>
        <authorList>
            <consortium name="The Broad Institute Genomics Platform"/>
            <consortium name="The Broad Institute Genome Sequencing Center for Infectious Disease"/>
            <person name="Wu L."/>
            <person name="Ma J."/>
        </authorList>
    </citation>
    <scope>NUCLEOTIDE SEQUENCE [LARGE SCALE GENOMIC DNA]</scope>
    <source>
        <strain evidence="3">KCTC 42587</strain>
    </source>
</reference>
<dbReference type="PANTHER" id="PTHR46211:SF14">
    <property type="entry name" value="GLYCEROPHOSPHODIESTER PHOSPHODIESTERASE"/>
    <property type="match status" value="1"/>
</dbReference>